<name>A0ACB7HXN4_MANES</name>
<evidence type="ECO:0000313" key="1">
    <source>
        <dbReference type="EMBL" id="KAG8656714.1"/>
    </source>
</evidence>
<protein>
    <submittedName>
        <fullName evidence="1">Uncharacterized protein</fullName>
    </submittedName>
</protein>
<dbReference type="EMBL" id="CM004389">
    <property type="protein sequence ID" value="KAG8656714.1"/>
    <property type="molecule type" value="Genomic_DNA"/>
</dbReference>
<dbReference type="Proteomes" id="UP000091857">
    <property type="component" value="Chromosome 3"/>
</dbReference>
<keyword evidence="2" id="KW-1185">Reference proteome</keyword>
<organism evidence="1 2">
    <name type="scientific">Manihot esculenta</name>
    <name type="common">Cassava</name>
    <name type="synonym">Jatropha manihot</name>
    <dbReference type="NCBI Taxonomy" id="3983"/>
    <lineage>
        <taxon>Eukaryota</taxon>
        <taxon>Viridiplantae</taxon>
        <taxon>Streptophyta</taxon>
        <taxon>Embryophyta</taxon>
        <taxon>Tracheophyta</taxon>
        <taxon>Spermatophyta</taxon>
        <taxon>Magnoliopsida</taxon>
        <taxon>eudicotyledons</taxon>
        <taxon>Gunneridae</taxon>
        <taxon>Pentapetalae</taxon>
        <taxon>rosids</taxon>
        <taxon>fabids</taxon>
        <taxon>Malpighiales</taxon>
        <taxon>Euphorbiaceae</taxon>
        <taxon>Crotonoideae</taxon>
        <taxon>Manihoteae</taxon>
        <taxon>Manihot</taxon>
    </lineage>
</organism>
<proteinExistence type="predicted"/>
<accession>A0ACB7HXN4</accession>
<evidence type="ECO:0000313" key="2">
    <source>
        <dbReference type="Proteomes" id="UP000091857"/>
    </source>
</evidence>
<gene>
    <name evidence="1" type="ORF">MANES_03G000151v8</name>
</gene>
<reference evidence="2" key="1">
    <citation type="journal article" date="2016" name="Nat. Biotechnol.">
        <title>Sequencing wild and cultivated cassava and related species reveals extensive interspecific hybridization and genetic diversity.</title>
        <authorList>
            <person name="Bredeson J.V."/>
            <person name="Lyons J.B."/>
            <person name="Prochnik S.E."/>
            <person name="Wu G.A."/>
            <person name="Ha C.M."/>
            <person name="Edsinger-Gonzales E."/>
            <person name="Grimwood J."/>
            <person name="Schmutz J."/>
            <person name="Rabbi I.Y."/>
            <person name="Egesi C."/>
            <person name="Nauluvula P."/>
            <person name="Lebot V."/>
            <person name="Ndunguru J."/>
            <person name="Mkamilo G."/>
            <person name="Bart R.S."/>
            <person name="Setter T.L."/>
            <person name="Gleadow R.M."/>
            <person name="Kulakow P."/>
            <person name="Ferguson M.E."/>
            <person name="Rounsley S."/>
            <person name="Rokhsar D.S."/>
        </authorList>
    </citation>
    <scope>NUCLEOTIDE SEQUENCE [LARGE SCALE GENOMIC DNA]</scope>
    <source>
        <strain evidence="2">cv. AM560-2</strain>
    </source>
</reference>
<comment type="caution">
    <text evidence="1">The sequence shown here is derived from an EMBL/GenBank/DDBJ whole genome shotgun (WGS) entry which is preliminary data.</text>
</comment>
<sequence length="79" mass="9200">MDRQLILLLTSYRPTVPSLTLTRLSSLSPSSLSLSLSLLLFFSGCIERVCFQKMCETRKAPEIYKKTWRCSKNRVLWWA</sequence>